<dbReference type="PROSITE" id="PS00198">
    <property type="entry name" value="4FE4S_FER_1"/>
    <property type="match status" value="1"/>
</dbReference>
<comment type="function">
    <text evidence="6">Ferredoxins are iron-sulfur proteins that transfer electrons in a wide variety of metabolic reactions.</text>
</comment>
<evidence type="ECO:0000256" key="2">
    <source>
        <dbReference type="ARBA" id="ARBA00022723"/>
    </source>
</evidence>
<organism evidence="8 9">
    <name type="scientific">Candidatus Buchananbacteria bacterium RIFCSPHIGHO2_01_FULL_39_8</name>
    <dbReference type="NCBI Taxonomy" id="1797533"/>
    <lineage>
        <taxon>Bacteria</taxon>
        <taxon>Candidatus Buchananiibacteriota</taxon>
    </lineage>
</organism>
<dbReference type="STRING" id="1797533.A2731_03035"/>
<keyword evidence="4 6" id="KW-0408">Iron</keyword>
<sequence>MAKPIVNQETCIGCGTCESVCPAVFKMGDDGKAHVQEADFEANKDAIQQAIDACPVDAISWEE</sequence>
<gene>
    <name evidence="8" type="ORF">A2731_03035</name>
</gene>
<evidence type="ECO:0000259" key="7">
    <source>
        <dbReference type="PROSITE" id="PS51379"/>
    </source>
</evidence>
<keyword evidence="5 6" id="KW-0411">Iron-sulfur</keyword>
<evidence type="ECO:0000256" key="5">
    <source>
        <dbReference type="ARBA" id="ARBA00023014"/>
    </source>
</evidence>
<dbReference type="EMBL" id="MHIC01000037">
    <property type="protein sequence ID" value="OGY44034.1"/>
    <property type="molecule type" value="Genomic_DNA"/>
</dbReference>
<keyword evidence="1 6" id="KW-0813">Transport</keyword>
<dbReference type="PANTHER" id="PTHR36923:SF3">
    <property type="entry name" value="FERREDOXIN"/>
    <property type="match status" value="1"/>
</dbReference>
<dbReference type="InterPro" id="IPR017896">
    <property type="entry name" value="4Fe4S_Fe-S-bd"/>
</dbReference>
<reference evidence="8 9" key="1">
    <citation type="journal article" date="2016" name="Nat. Commun.">
        <title>Thousands of microbial genomes shed light on interconnected biogeochemical processes in an aquifer system.</title>
        <authorList>
            <person name="Anantharaman K."/>
            <person name="Brown C.T."/>
            <person name="Hug L.A."/>
            <person name="Sharon I."/>
            <person name="Castelle C.J."/>
            <person name="Probst A.J."/>
            <person name="Thomas B.C."/>
            <person name="Singh A."/>
            <person name="Wilkins M.J."/>
            <person name="Karaoz U."/>
            <person name="Brodie E.L."/>
            <person name="Williams K.H."/>
            <person name="Hubbard S.S."/>
            <person name="Banfield J.F."/>
        </authorList>
    </citation>
    <scope>NUCLEOTIDE SEQUENCE [LARGE SCALE GENOMIC DNA]</scope>
</reference>
<evidence type="ECO:0000256" key="3">
    <source>
        <dbReference type="ARBA" id="ARBA00022982"/>
    </source>
</evidence>
<dbReference type="PROSITE" id="PS51379">
    <property type="entry name" value="4FE4S_FER_2"/>
    <property type="match status" value="1"/>
</dbReference>
<dbReference type="Pfam" id="PF13370">
    <property type="entry name" value="Fer4_13"/>
    <property type="match status" value="1"/>
</dbReference>
<name>A0A1G1XVR2_9BACT</name>
<evidence type="ECO:0000256" key="1">
    <source>
        <dbReference type="ARBA" id="ARBA00022448"/>
    </source>
</evidence>
<dbReference type="InterPro" id="IPR017900">
    <property type="entry name" value="4Fe4S_Fe_S_CS"/>
</dbReference>
<proteinExistence type="predicted"/>
<keyword evidence="2 6" id="KW-0479">Metal-binding</keyword>
<dbReference type="SUPFAM" id="SSF54862">
    <property type="entry name" value="4Fe-4S ferredoxins"/>
    <property type="match status" value="1"/>
</dbReference>
<evidence type="ECO:0000313" key="9">
    <source>
        <dbReference type="Proteomes" id="UP000176241"/>
    </source>
</evidence>
<protein>
    <recommendedName>
        <fullName evidence="6">Ferredoxin</fullName>
    </recommendedName>
</protein>
<keyword evidence="3 6" id="KW-0249">Electron transport</keyword>
<dbReference type="GO" id="GO:0009055">
    <property type="term" value="F:electron transfer activity"/>
    <property type="evidence" value="ECO:0007669"/>
    <property type="project" value="UniProtKB-UniRule"/>
</dbReference>
<dbReference type="PANTHER" id="PTHR36923">
    <property type="entry name" value="FERREDOXIN"/>
    <property type="match status" value="1"/>
</dbReference>
<evidence type="ECO:0000256" key="4">
    <source>
        <dbReference type="ARBA" id="ARBA00023004"/>
    </source>
</evidence>
<dbReference type="GO" id="GO:0051536">
    <property type="term" value="F:iron-sulfur cluster binding"/>
    <property type="evidence" value="ECO:0007669"/>
    <property type="project" value="UniProtKB-KW"/>
</dbReference>
<dbReference type="Gene3D" id="3.30.70.20">
    <property type="match status" value="1"/>
</dbReference>
<dbReference type="PRINTS" id="PR00352">
    <property type="entry name" value="3FE4SFRDOXIN"/>
</dbReference>
<dbReference type="InterPro" id="IPR001080">
    <property type="entry name" value="3Fe4S_ferredoxin"/>
</dbReference>
<dbReference type="GO" id="GO:0005506">
    <property type="term" value="F:iron ion binding"/>
    <property type="evidence" value="ECO:0007669"/>
    <property type="project" value="UniProtKB-UniRule"/>
</dbReference>
<accession>A0A1G1XVR2</accession>
<dbReference type="Proteomes" id="UP000176241">
    <property type="component" value="Unassembled WGS sequence"/>
</dbReference>
<dbReference type="AlphaFoldDB" id="A0A1G1XVR2"/>
<evidence type="ECO:0000313" key="8">
    <source>
        <dbReference type="EMBL" id="OGY44034.1"/>
    </source>
</evidence>
<dbReference type="InterPro" id="IPR051269">
    <property type="entry name" value="Fe-S_cluster_ET"/>
</dbReference>
<evidence type="ECO:0000256" key="6">
    <source>
        <dbReference type="RuleBase" id="RU368020"/>
    </source>
</evidence>
<feature type="domain" description="4Fe-4S ferredoxin-type" evidence="7">
    <location>
        <begin position="2"/>
        <end position="30"/>
    </location>
</feature>
<comment type="caution">
    <text evidence="8">The sequence shown here is derived from an EMBL/GenBank/DDBJ whole genome shotgun (WGS) entry which is preliminary data.</text>
</comment>